<evidence type="ECO:0000256" key="4">
    <source>
        <dbReference type="SAM" id="MobiDB-lite"/>
    </source>
</evidence>
<evidence type="ECO:0000313" key="6">
    <source>
        <dbReference type="EMBL" id="MFC3882145.1"/>
    </source>
</evidence>
<keyword evidence="2" id="KW-0813">Transport</keyword>
<keyword evidence="7" id="KW-1185">Reference proteome</keyword>
<name>A0ABV8AWY2_9BACI</name>
<dbReference type="InterPro" id="IPR006059">
    <property type="entry name" value="SBP"/>
</dbReference>
<dbReference type="PANTHER" id="PTHR43649">
    <property type="entry name" value="ARABINOSE-BINDING PROTEIN-RELATED"/>
    <property type="match status" value="1"/>
</dbReference>
<dbReference type="EMBL" id="JBHRZT010000007">
    <property type="protein sequence ID" value="MFC3882145.1"/>
    <property type="molecule type" value="Genomic_DNA"/>
</dbReference>
<feature type="region of interest" description="Disordered" evidence="4">
    <location>
        <begin position="497"/>
        <end position="516"/>
    </location>
</feature>
<dbReference type="PANTHER" id="PTHR43649:SF34">
    <property type="entry name" value="ABC TRANSPORTER PERIPLASMIC-BINDING PROTEIN YCJN-RELATED"/>
    <property type="match status" value="1"/>
</dbReference>
<evidence type="ECO:0000256" key="1">
    <source>
        <dbReference type="ARBA" id="ARBA00008520"/>
    </source>
</evidence>
<accession>A0ABV8AWY2</accession>
<feature type="signal peptide" evidence="5">
    <location>
        <begin position="1"/>
        <end position="22"/>
    </location>
</feature>
<dbReference type="Proteomes" id="UP001595752">
    <property type="component" value="Unassembled WGS sequence"/>
</dbReference>
<keyword evidence="3 5" id="KW-0732">Signal</keyword>
<feature type="chain" id="PRO_5045101869" evidence="5">
    <location>
        <begin position="23"/>
        <end position="516"/>
    </location>
</feature>
<evidence type="ECO:0000256" key="5">
    <source>
        <dbReference type="SAM" id="SignalP"/>
    </source>
</evidence>
<gene>
    <name evidence="6" type="ORF">ACFOU2_00845</name>
</gene>
<evidence type="ECO:0000313" key="7">
    <source>
        <dbReference type="Proteomes" id="UP001595752"/>
    </source>
</evidence>
<comment type="caution">
    <text evidence="6">The sequence shown here is derived from an EMBL/GenBank/DDBJ whole genome shotgun (WGS) entry which is preliminary data.</text>
</comment>
<dbReference type="Gene3D" id="3.40.190.10">
    <property type="entry name" value="Periplasmic binding protein-like II"/>
    <property type="match status" value="2"/>
</dbReference>
<dbReference type="InterPro" id="IPR050490">
    <property type="entry name" value="Bact_solute-bd_prot1"/>
</dbReference>
<dbReference type="PROSITE" id="PS51257">
    <property type="entry name" value="PROKAR_LIPOPROTEIN"/>
    <property type="match status" value="1"/>
</dbReference>
<proteinExistence type="inferred from homology"/>
<comment type="similarity">
    <text evidence="1">Belongs to the bacterial solute-binding protein 1 family.</text>
</comment>
<protein>
    <submittedName>
        <fullName evidence="6">Extracellular solute-binding protein</fullName>
    </submittedName>
</protein>
<evidence type="ECO:0000256" key="3">
    <source>
        <dbReference type="ARBA" id="ARBA00022729"/>
    </source>
</evidence>
<sequence>MRKRQLFKGLIVASTFSMLLTACSSKSTEQAVDTKSKNADKINTEVQVDAPFDGWVEGLPKITAPEGFDWKQFEGVELNVISENTPPSSALAANIDKFESITGIKVNIEQSDLSTVVEKTSLDFNAKSAKYHIIYADPYQILAKQSQHFVNLNDFMKEPTMPQLPGGLDDFIQSQLEVDGYMGNKDALYALPYDAPTMVLAYRKDVIEKYKDQFMAEKGFDWTPGPNLTWDQYYEAAKWITEKAKEGVITEVKYGTGHQAKQYDSLMCDFSVILAANGGDYFKESNLGSVGKTNPGKSAMTSDVAIESAEFYNKLLKVAAPGSTSWDWSGLAEAFAAGEVAMAPEWHEFSSTFEDPSKSKVAGNVGWAVLPKGKERNAHIYGGTGIGINKYASDEEKKAAWLFLVWATSPQSQYMILKSDQGGSTPTRHSVYELQDVQKGMQTGTEEAKQMPNLLPMMATLEAWKEENVYMRPKIPQWPQVDTFIFTELSKMLAGKQSPEETVKEIAKQSDQATGN</sequence>
<feature type="compositionally biased region" description="Basic and acidic residues" evidence="4">
    <location>
        <begin position="498"/>
        <end position="508"/>
    </location>
</feature>
<dbReference type="Pfam" id="PF01547">
    <property type="entry name" value="SBP_bac_1"/>
    <property type="match status" value="1"/>
</dbReference>
<reference evidence="7" key="1">
    <citation type="journal article" date="2019" name="Int. J. Syst. Evol. Microbiol.">
        <title>The Global Catalogue of Microorganisms (GCM) 10K type strain sequencing project: providing services to taxonomists for standard genome sequencing and annotation.</title>
        <authorList>
            <consortium name="The Broad Institute Genomics Platform"/>
            <consortium name="The Broad Institute Genome Sequencing Center for Infectious Disease"/>
            <person name="Wu L."/>
            <person name="Ma J."/>
        </authorList>
    </citation>
    <scope>NUCLEOTIDE SEQUENCE [LARGE SCALE GENOMIC DNA]</scope>
    <source>
        <strain evidence="7">CCUG 61889</strain>
    </source>
</reference>
<organism evidence="6 7">
    <name type="scientific">Bacillus songklensis</name>
    <dbReference type="NCBI Taxonomy" id="1069116"/>
    <lineage>
        <taxon>Bacteria</taxon>
        <taxon>Bacillati</taxon>
        <taxon>Bacillota</taxon>
        <taxon>Bacilli</taxon>
        <taxon>Bacillales</taxon>
        <taxon>Bacillaceae</taxon>
        <taxon>Bacillus</taxon>
    </lineage>
</organism>
<dbReference type="SUPFAM" id="SSF53850">
    <property type="entry name" value="Periplasmic binding protein-like II"/>
    <property type="match status" value="1"/>
</dbReference>
<evidence type="ECO:0000256" key="2">
    <source>
        <dbReference type="ARBA" id="ARBA00022448"/>
    </source>
</evidence>
<dbReference type="RefSeq" id="WP_377911349.1">
    <property type="nucleotide sequence ID" value="NZ_JBHRZT010000007.1"/>
</dbReference>